<feature type="transmembrane region" description="Helical" evidence="6">
    <location>
        <begin position="356"/>
        <end position="374"/>
    </location>
</feature>
<dbReference type="Gene3D" id="1.20.1250.20">
    <property type="entry name" value="MFS general substrate transporter like domains"/>
    <property type="match status" value="2"/>
</dbReference>
<feature type="domain" description="Major facilitator superfamily (MFS) profile" evidence="7">
    <location>
        <begin position="13"/>
        <end position="461"/>
    </location>
</feature>
<evidence type="ECO:0000256" key="2">
    <source>
        <dbReference type="ARBA" id="ARBA00022448"/>
    </source>
</evidence>
<protein>
    <submittedName>
        <fullName evidence="8">MFS transporter</fullName>
    </submittedName>
</protein>
<dbReference type="Pfam" id="PF07690">
    <property type="entry name" value="MFS_1"/>
    <property type="match status" value="1"/>
</dbReference>
<reference evidence="8" key="1">
    <citation type="journal article" date="2021" name="PeerJ">
        <title>Extensive microbial diversity within the chicken gut microbiome revealed by metagenomics and culture.</title>
        <authorList>
            <person name="Gilroy R."/>
            <person name="Ravi A."/>
            <person name="Getino M."/>
            <person name="Pursley I."/>
            <person name="Horton D.L."/>
            <person name="Alikhan N.F."/>
            <person name="Baker D."/>
            <person name="Gharbi K."/>
            <person name="Hall N."/>
            <person name="Watson M."/>
            <person name="Adriaenssens E.M."/>
            <person name="Foster-Nyarko E."/>
            <person name="Jarju S."/>
            <person name="Secka A."/>
            <person name="Antonio M."/>
            <person name="Oren A."/>
            <person name="Chaudhuri R.R."/>
            <person name="La Ragione R."/>
            <person name="Hildebrand F."/>
            <person name="Pallen M.J."/>
        </authorList>
    </citation>
    <scope>NUCLEOTIDE SEQUENCE</scope>
    <source>
        <strain evidence="8">F6-6636</strain>
    </source>
</reference>
<dbReference type="Proteomes" id="UP000777303">
    <property type="component" value="Unassembled WGS sequence"/>
</dbReference>
<dbReference type="InterPro" id="IPR011701">
    <property type="entry name" value="MFS"/>
</dbReference>
<feature type="transmembrane region" description="Helical" evidence="6">
    <location>
        <begin position="135"/>
        <end position="155"/>
    </location>
</feature>
<feature type="transmembrane region" description="Helical" evidence="6">
    <location>
        <begin position="108"/>
        <end position="126"/>
    </location>
</feature>
<evidence type="ECO:0000256" key="5">
    <source>
        <dbReference type="ARBA" id="ARBA00023136"/>
    </source>
</evidence>
<evidence type="ECO:0000256" key="1">
    <source>
        <dbReference type="ARBA" id="ARBA00004651"/>
    </source>
</evidence>
<feature type="transmembrane region" description="Helical" evidence="6">
    <location>
        <begin position="331"/>
        <end position="350"/>
    </location>
</feature>
<feature type="transmembrane region" description="Helical" evidence="6">
    <location>
        <begin position="229"/>
        <end position="250"/>
    </location>
</feature>
<feature type="transmembrane region" description="Helical" evidence="6">
    <location>
        <begin position="78"/>
        <end position="96"/>
    </location>
</feature>
<evidence type="ECO:0000256" key="3">
    <source>
        <dbReference type="ARBA" id="ARBA00022692"/>
    </source>
</evidence>
<dbReference type="PRINTS" id="PR01036">
    <property type="entry name" value="TCRTETB"/>
</dbReference>
<feature type="transmembrane region" description="Helical" evidence="6">
    <location>
        <begin position="437"/>
        <end position="456"/>
    </location>
</feature>
<comment type="subcellular location">
    <subcellularLocation>
        <location evidence="1">Cell membrane</location>
        <topology evidence="1">Multi-pass membrane protein</topology>
    </subcellularLocation>
</comment>
<proteinExistence type="predicted"/>
<evidence type="ECO:0000259" key="7">
    <source>
        <dbReference type="PROSITE" id="PS50850"/>
    </source>
</evidence>
<dbReference type="EMBL" id="JAHLFS010000032">
    <property type="protein sequence ID" value="MBU3851552.1"/>
    <property type="molecule type" value="Genomic_DNA"/>
</dbReference>
<dbReference type="AlphaFoldDB" id="A0A948X0I4"/>
<feature type="transmembrane region" description="Helical" evidence="6">
    <location>
        <begin position="198"/>
        <end position="217"/>
    </location>
</feature>
<dbReference type="InterPro" id="IPR036259">
    <property type="entry name" value="MFS_trans_sf"/>
</dbReference>
<feature type="transmembrane region" description="Helical" evidence="6">
    <location>
        <begin position="270"/>
        <end position="291"/>
    </location>
</feature>
<gene>
    <name evidence="8" type="ORF">H9901_02520</name>
</gene>
<name>A0A948X0I4_9LACO</name>
<dbReference type="GO" id="GO:0005886">
    <property type="term" value="C:plasma membrane"/>
    <property type="evidence" value="ECO:0007669"/>
    <property type="project" value="UniProtKB-SubCell"/>
</dbReference>
<feature type="transmembrane region" description="Helical" evidence="6">
    <location>
        <begin position="297"/>
        <end position="319"/>
    </location>
</feature>
<dbReference type="PROSITE" id="PS50850">
    <property type="entry name" value="MFS"/>
    <property type="match status" value="1"/>
</dbReference>
<feature type="transmembrane region" description="Helical" evidence="6">
    <location>
        <begin position="12"/>
        <end position="31"/>
    </location>
</feature>
<evidence type="ECO:0000256" key="6">
    <source>
        <dbReference type="SAM" id="Phobius"/>
    </source>
</evidence>
<reference evidence="8" key="2">
    <citation type="submission" date="2021-04" db="EMBL/GenBank/DDBJ databases">
        <authorList>
            <person name="Gilroy R."/>
        </authorList>
    </citation>
    <scope>NUCLEOTIDE SEQUENCE</scope>
    <source>
        <strain evidence="8">F6-6636</strain>
    </source>
</reference>
<dbReference type="InterPro" id="IPR020846">
    <property type="entry name" value="MFS_dom"/>
</dbReference>
<feature type="transmembrane region" description="Helical" evidence="6">
    <location>
        <begin position="167"/>
        <end position="186"/>
    </location>
</feature>
<keyword evidence="5 6" id="KW-0472">Membrane</keyword>
<feature type="transmembrane region" description="Helical" evidence="6">
    <location>
        <begin position="51"/>
        <end position="71"/>
    </location>
</feature>
<dbReference type="PANTHER" id="PTHR42718:SF9">
    <property type="entry name" value="MAJOR FACILITATOR SUPERFAMILY MULTIDRUG TRANSPORTER MFSC"/>
    <property type="match status" value="1"/>
</dbReference>
<comment type="caution">
    <text evidence="8">The sequence shown here is derived from an EMBL/GenBank/DDBJ whole genome shotgun (WGS) entry which is preliminary data.</text>
</comment>
<sequence length="463" mass="50713">MYAEKITRRTQLAILSSGLLAFIGILVETSLNVAFPTLIKVLHVSLATVQWLTSGYLLMTTLVMSTTAFLLQKFQARHLFTVAISCFFMGTLLGLFTPNFGILLCGRLLQAISTGIATPLMFHIILETIPQDKLGIYNGIASMIISFAPALGPTYGGVMTSFLSWRMIFGFIIPILILLFVLGFYSIRIKTIYRHRQFDWLGLVLLAGIFVGFVEAFNQAGQHGFGSKAFITLLGLASAMTLLMIMHIRYGKRQLLNFAILKKPIVSLRALNFVILQFINIGVAFVIPVFSQNYLHVNAMTAGLIVLPGSILGAIVAPIAGRYYDQHGPKLPFLVANIAMMIGTGLMFLLTPQLTIMATALIYMCLRLGFNSGFGNTISDASKQVSLADKGDVNSLFNTLQQYAGSLGTVVLSALIAVSEMHHSNYHGYATMLGSHWAFLLLVVLTVIGLLTTIIINRLQKQN</sequence>
<dbReference type="PANTHER" id="PTHR42718">
    <property type="entry name" value="MAJOR FACILITATOR SUPERFAMILY MULTIDRUG TRANSPORTER MFSC"/>
    <property type="match status" value="1"/>
</dbReference>
<dbReference type="SUPFAM" id="SSF103473">
    <property type="entry name" value="MFS general substrate transporter"/>
    <property type="match status" value="1"/>
</dbReference>
<keyword evidence="3 6" id="KW-0812">Transmembrane</keyword>
<dbReference type="GO" id="GO:0022857">
    <property type="term" value="F:transmembrane transporter activity"/>
    <property type="evidence" value="ECO:0007669"/>
    <property type="project" value="InterPro"/>
</dbReference>
<evidence type="ECO:0000313" key="9">
    <source>
        <dbReference type="Proteomes" id="UP000777303"/>
    </source>
</evidence>
<keyword evidence="2" id="KW-0813">Transport</keyword>
<keyword evidence="4 6" id="KW-1133">Transmembrane helix</keyword>
<evidence type="ECO:0000256" key="4">
    <source>
        <dbReference type="ARBA" id="ARBA00022989"/>
    </source>
</evidence>
<accession>A0A948X0I4</accession>
<evidence type="ECO:0000313" key="8">
    <source>
        <dbReference type="EMBL" id="MBU3851552.1"/>
    </source>
</evidence>
<organism evidence="8 9">
    <name type="scientific">Candidatus Paralactobacillus gallistercoris</name>
    <dbReference type="NCBI Taxonomy" id="2838724"/>
    <lineage>
        <taxon>Bacteria</taxon>
        <taxon>Bacillati</taxon>
        <taxon>Bacillota</taxon>
        <taxon>Bacilli</taxon>
        <taxon>Lactobacillales</taxon>
        <taxon>Lactobacillaceae</taxon>
        <taxon>Lactobacillus</taxon>
    </lineage>
</organism>
<feature type="transmembrane region" description="Helical" evidence="6">
    <location>
        <begin position="395"/>
        <end position="417"/>
    </location>
</feature>